<evidence type="ECO:0000313" key="11">
    <source>
        <dbReference type="Proteomes" id="UP000000724"/>
    </source>
</evidence>
<proteinExistence type="inferred from homology"/>
<comment type="similarity">
    <text evidence="2 9">Belongs to the cytochrome P450 family.</text>
</comment>
<protein>
    <submittedName>
        <fullName evidence="10">Pc22g09840 protein</fullName>
    </submittedName>
</protein>
<dbReference type="OrthoDB" id="1844152at2759"/>
<dbReference type="PROSITE" id="PS00086">
    <property type="entry name" value="CYTOCHROME_P450"/>
    <property type="match status" value="1"/>
</dbReference>
<comment type="cofactor">
    <cofactor evidence="1 8">
        <name>heme</name>
        <dbReference type="ChEBI" id="CHEBI:30413"/>
    </cofactor>
</comment>
<keyword evidence="4 8" id="KW-0479">Metal-binding</keyword>
<evidence type="ECO:0000256" key="5">
    <source>
        <dbReference type="ARBA" id="ARBA00023002"/>
    </source>
</evidence>
<dbReference type="InterPro" id="IPR036396">
    <property type="entry name" value="Cyt_P450_sf"/>
</dbReference>
<dbReference type="OMA" id="GNEHRYQ"/>
<evidence type="ECO:0000256" key="4">
    <source>
        <dbReference type="ARBA" id="ARBA00022723"/>
    </source>
</evidence>
<dbReference type="Pfam" id="PF00067">
    <property type="entry name" value="p450"/>
    <property type="match status" value="1"/>
</dbReference>
<organism evidence="10 11">
    <name type="scientific">Penicillium rubens (strain ATCC 28089 / DSM 1075 / NRRL 1951 / Wisconsin 54-1255)</name>
    <name type="common">Penicillium chrysogenum</name>
    <dbReference type="NCBI Taxonomy" id="500485"/>
    <lineage>
        <taxon>Eukaryota</taxon>
        <taxon>Fungi</taxon>
        <taxon>Dikarya</taxon>
        <taxon>Ascomycota</taxon>
        <taxon>Pezizomycotina</taxon>
        <taxon>Eurotiomycetes</taxon>
        <taxon>Eurotiomycetidae</taxon>
        <taxon>Eurotiales</taxon>
        <taxon>Aspergillaceae</taxon>
        <taxon>Penicillium</taxon>
        <taxon>Penicillium chrysogenum species complex</taxon>
    </lineage>
</organism>
<evidence type="ECO:0000256" key="7">
    <source>
        <dbReference type="ARBA" id="ARBA00023033"/>
    </source>
</evidence>
<keyword evidence="11" id="KW-1185">Reference proteome</keyword>
<dbReference type="SUPFAM" id="SSF48264">
    <property type="entry name" value="Cytochrome P450"/>
    <property type="match status" value="1"/>
</dbReference>
<dbReference type="GO" id="GO:0005506">
    <property type="term" value="F:iron ion binding"/>
    <property type="evidence" value="ECO:0007669"/>
    <property type="project" value="InterPro"/>
</dbReference>
<dbReference type="EMBL" id="AM920437">
    <property type="protein sequence ID" value="CAP98272.1"/>
    <property type="molecule type" value="Genomic_DNA"/>
</dbReference>
<accession>B6HUW5</accession>
<dbReference type="PRINTS" id="PR00465">
    <property type="entry name" value="EP450IV"/>
</dbReference>
<gene>
    <name evidence="10" type="ORF">Pc22g09840</name>
    <name evidence="10" type="ORF">PCH_Pc22g09840</name>
</gene>
<dbReference type="PANTHER" id="PTHR46206">
    <property type="entry name" value="CYTOCHROME P450"/>
    <property type="match status" value="1"/>
</dbReference>
<dbReference type="Gene3D" id="1.10.630.10">
    <property type="entry name" value="Cytochrome P450"/>
    <property type="match status" value="1"/>
</dbReference>
<keyword evidence="7 9" id="KW-0503">Monooxygenase</keyword>
<dbReference type="InterPro" id="IPR001128">
    <property type="entry name" value="Cyt_P450"/>
</dbReference>
<sequence length="571" mass="64114">MLLGFGSVRFKLIALDTDVGPPLLEYPVQGRLGEKKDGVSVTVSTLTMAVISELLNSPYVVQSVCIALVAVFITSAWPDIANEIPYRRIPLVGKTWWELTNKKARQRFTQSCRELIAEGFAKPSKGVSVFQIIGATSPIVVLHPKFVDEIKNHPDLSFEDSIKKATFFENRIPGFEPFHNGTALKSTVEIVRTSLTQALGSISLRLSKESGAILKESLPATDEWKPCHFAQKVPYMVARLSSLIFVGETISHDDEWIDVSVNYAIDAFMAMRDLREWPSILHPVVHWFLPSTQKLRKHLKMARSIISREIDRRALIRAGKLPADDPPRGPDALDWYRETAEARNNLTFDQSCAQVGLALAAIHTTSNLLTNVIYDLAAYPEYIQPLRDEIRAVAAEDGVLKKTSLLKLKLMDSVMKESQRTNPLSLTSMNRLAHKQIVLSDGTVIPKGANMFVSTKTLEDDSIYPNASTYDGYRFYKKRQQPGNEHRHQFVTTTSEHFVFGHGIHACPGRFFAANETKIMLLHLLLKYDWKLQSGGRPPNIENGVESITDPRVEILFRSRESEVDLGFLGE</sequence>
<dbReference type="eggNOG" id="KOG0157">
    <property type="taxonomic scope" value="Eukaryota"/>
</dbReference>
<dbReference type="GO" id="GO:0043386">
    <property type="term" value="P:mycotoxin biosynthetic process"/>
    <property type="evidence" value="ECO:0007669"/>
    <property type="project" value="UniProtKB-ARBA"/>
</dbReference>
<evidence type="ECO:0000256" key="9">
    <source>
        <dbReference type="RuleBase" id="RU000461"/>
    </source>
</evidence>
<keyword evidence="5 9" id="KW-0560">Oxidoreductase</keyword>
<dbReference type="AlphaFoldDB" id="B6HUW5"/>
<dbReference type="PANTHER" id="PTHR46206:SF2">
    <property type="entry name" value="CYTOCHROME P450 MONOOXYGENASE AUSG-RELATED"/>
    <property type="match status" value="1"/>
</dbReference>
<feature type="binding site" description="axial binding residue" evidence="8">
    <location>
        <position position="507"/>
    </location>
    <ligand>
        <name>heme</name>
        <dbReference type="ChEBI" id="CHEBI:30413"/>
    </ligand>
    <ligandPart>
        <name>Fe</name>
        <dbReference type="ChEBI" id="CHEBI:18248"/>
    </ligandPart>
</feature>
<keyword evidence="3 8" id="KW-0349">Heme</keyword>
<dbReference type="CDD" id="cd11041">
    <property type="entry name" value="CYP503A1-like"/>
    <property type="match status" value="1"/>
</dbReference>
<dbReference type="VEuPathDB" id="FungiDB:PCH_Pc22g09840"/>
<dbReference type="GO" id="GO:0020037">
    <property type="term" value="F:heme binding"/>
    <property type="evidence" value="ECO:0007669"/>
    <property type="project" value="InterPro"/>
</dbReference>
<evidence type="ECO:0000256" key="3">
    <source>
        <dbReference type="ARBA" id="ARBA00022617"/>
    </source>
</evidence>
<evidence type="ECO:0000256" key="2">
    <source>
        <dbReference type="ARBA" id="ARBA00010617"/>
    </source>
</evidence>
<dbReference type="GO" id="GO:0004497">
    <property type="term" value="F:monooxygenase activity"/>
    <property type="evidence" value="ECO:0007669"/>
    <property type="project" value="UniProtKB-KW"/>
</dbReference>
<evidence type="ECO:0000256" key="6">
    <source>
        <dbReference type="ARBA" id="ARBA00023004"/>
    </source>
</evidence>
<name>B6HUW5_PENRW</name>
<dbReference type="HOGENOM" id="CLU_022195_0_3_1"/>
<dbReference type="GO" id="GO:0016705">
    <property type="term" value="F:oxidoreductase activity, acting on paired donors, with incorporation or reduction of molecular oxygen"/>
    <property type="evidence" value="ECO:0007669"/>
    <property type="project" value="InterPro"/>
</dbReference>
<evidence type="ECO:0000256" key="1">
    <source>
        <dbReference type="ARBA" id="ARBA00001971"/>
    </source>
</evidence>
<reference evidence="10 11" key="1">
    <citation type="journal article" date="2008" name="Nat. Biotechnol.">
        <title>Genome sequencing and analysis of the filamentous fungus Penicillium chrysogenum.</title>
        <authorList>
            <person name="van den Berg M.A."/>
            <person name="Albang R."/>
            <person name="Albermann K."/>
            <person name="Badger J.H."/>
            <person name="Daran J.-M."/>
            <person name="Driessen A.J.M."/>
            <person name="Garcia-Estrada C."/>
            <person name="Fedorova N.D."/>
            <person name="Harris D.M."/>
            <person name="Heijne W.H.M."/>
            <person name="Joardar V.S."/>
            <person name="Kiel J.A.K.W."/>
            <person name="Kovalchuk A."/>
            <person name="Martin J.F."/>
            <person name="Nierman W.C."/>
            <person name="Nijland J.G."/>
            <person name="Pronk J.T."/>
            <person name="Roubos J.A."/>
            <person name="van der Klei I.J."/>
            <person name="van Peij N.N.M.E."/>
            <person name="Veenhuis M."/>
            <person name="von Doehren H."/>
            <person name="Wagner C."/>
            <person name="Wortman J.R."/>
            <person name="Bovenberg R.A.L."/>
        </authorList>
    </citation>
    <scope>NUCLEOTIDE SEQUENCE [LARGE SCALE GENOMIC DNA]</scope>
    <source>
        <strain evidence="11">ATCC 28089 / DSM 1075 / NRRL 1951 / Wisconsin 54-1255</strain>
    </source>
</reference>
<dbReference type="InterPro" id="IPR002403">
    <property type="entry name" value="Cyt_P450_E_grp-IV"/>
</dbReference>
<evidence type="ECO:0000256" key="8">
    <source>
        <dbReference type="PIRSR" id="PIRSR602403-1"/>
    </source>
</evidence>
<evidence type="ECO:0000313" key="10">
    <source>
        <dbReference type="EMBL" id="CAP98272.1"/>
    </source>
</evidence>
<dbReference type="InterPro" id="IPR017972">
    <property type="entry name" value="Cyt_P450_CS"/>
</dbReference>
<dbReference type="BioCyc" id="PCHR:PC22G09840-MONOMER"/>
<keyword evidence="6 8" id="KW-0408">Iron</keyword>
<dbReference type="Proteomes" id="UP000000724">
    <property type="component" value="Contig Pc00c22"/>
</dbReference>